<dbReference type="InterPro" id="IPR009057">
    <property type="entry name" value="Homeodomain-like_sf"/>
</dbReference>
<dbReference type="GO" id="GO:0003677">
    <property type="term" value="F:DNA binding"/>
    <property type="evidence" value="ECO:0007669"/>
    <property type="project" value="UniProtKB-UniRule"/>
</dbReference>
<dbReference type="InterPro" id="IPR001647">
    <property type="entry name" value="HTH_TetR"/>
</dbReference>
<evidence type="ECO:0000256" key="4">
    <source>
        <dbReference type="PROSITE-ProRule" id="PRU00335"/>
    </source>
</evidence>
<evidence type="ECO:0000256" key="2">
    <source>
        <dbReference type="ARBA" id="ARBA00023125"/>
    </source>
</evidence>
<dbReference type="PROSITE" id="PS50977">
    <property type="entry name" value="HTH_TETR_2"/>
    <property type="match status" value="1"/>
</dbReference>
<dbReference type="Gene3D" id="1.10.357.10">
    <property type="entry name" value="Tetracycline Repressor, domain 2"/>
    <property type="match status" value="1"/>
</dbReference>
<dbReference type="Proteomes" id="UP000218824">
    <property type="component" value="Chromosome"/>
</dbReference>
<evidence type="ECO:0000313" key="6">
    <source>
        <dbReference type="EMBL" id="BAV97582.1"/>
    </source>
</evidence>
<feature type="domain" description="HTH tetR-type" evidence="5">
    <location>
        <begin position="9"/>
        <end position="69"/>
    </location>
</feature>
<sequence>MPYTSEHKAQTRARIVSTARRLFTRRGFAEVSIDEIMAEAGLTRGGFYNHFKRKQDLYAEAVEHILTAMPAGGCETDPPAAARLAREYLSDRHVADFDYPCPLVAFSSEVGRGDECVKRAYTQVLDSLIAMMQRSLGPGREARERAVAMATLCVGGTMLARAIDDAELGKEIRRTALDQVLALTDAIAAPAAAPPRARPRRARS</sequence>
<dbReference type="SUPFAM" id="SSF48498">
    <property type="entry name" value="Tetracyclin repressor-like, C-terminal domain"/>
    <property type="match status" value="1"/>
</dbReference>
<organism evidence="6 7">
    <name type="scientific">Lysobacter enzymogenes</name>
    <dbReference type="NCBI Taxonomy" id="69"/>
    <lineage>
        <taxon>Bacteria</taxon>
        <taxon>Pseudomonadati</taxon>
        <taxon>Pseudomonadota</taxon>
        <taxon>Gammaproteobacteria</taxon>
        <taxon>Lysobacterales</taxon>
        <taxon>Lysobacteraceae</taxon>
        <taxon>Lysobacter</taxon>
    </lineage>
</organism>
<dbReference type="PANTHER" id="PTHR47506">
    <property type="entry name" value="TRANSCRIPTIONAL REGULATORY PROTEIN"/>
    <property type="match status" value="1"/>
</dbReference>
<dbReference type="GeneID" id="83063964"/>
<dbReference type="EMBL" id="AP014940">
    <property type="protein sequence ID" value="BAV97582.1"/>
    <property type="molecule type" value="Genomic_DNA"/>
</dbReference>
<evidence type="ECO:0000256" key="1">
    <source>
        <dbReference type="ARBA" id="ARBA00023015"/>
    </source>
</evidence>
<dbReference type="Pfam" id="PF00440">
    <property type="entry name" value="TetR_N"/>
    <property type="match status" value="1"/>
</dbReference>
<name>A0AAU9AEQ9_LYSEN</name>
<dbReference type="Gene3D" id="1.10.10.60">
    <property type="entry name" value="Homeodomain-like"/>
    <property type="match status" value="1"/>
</dbReference>
<dbReference type="InterPro" id="IPR036271">
    <property type="entry name" value="Tet_transcr_reg_TetR-rel_C_sf"/>
</dbReference>
<protein>
    <submittedName>
        <fullName evidence="6">TetR family transcriptional regulator</fullName>
    </submittedName>
</protein>
<reference evidence="6 7" key="1">
    <citation type="journal article" date="2017" name="DNA Res.">
        <title>Complete genome sequence and expression profile of the commercial lytic enzyme producer Lysobacter enzymogenes M497-1.</title>
        <authorList>
            <person name="Takami H."/>
            <person name="Toyoda A."/>
            <person name="Uchiyama I."/>
            <person name="Itoh T."/>
            <person name="Takaki Y."/>
            <person name="Arai W."/>
            <person name="Nishi S."/>
            <person name="Kawai M."/>
            <person name="Shinya K."/>
            <person name="Ikeda H."/>
        </authorList>
    </citation>
    <scope>NUCLEOTIDE SEQUENCE [LARGE SCALE GENOMIC DNA]</scope>
    <source>
        <strain evidence="6 7">M497-1</strain>
    </source>
</reference>
<dbReference type="RefSeq" id="WP_172437200.1">
    <property type="nucleotide sequence ID" value="NZ_AP014940.1"/>
</dbReference>
<evidence type="ECO:0000256" key="3">
    <source>
        <dbReference type="ARBA" id="ARBA00023163"/>
    </source>
</evidence>
<proteinExistence type="predicted"/>
<dbReference type="PRINTS" id="PR00455">
    <property type="entry name" value="HTHTETR"/>
</dbReference>
<gene>
    <name evidence="6" type="ORF">LEN_2095</name>
</gene>
<dbReference type="SUPFAM" id="SSF46689">
    <property type="entry name" value="Homeodomain-like"/>
    <property type="match status" value="1"/>
</dbReference>
<keyword evidence="2 4" id="KW-0238">DNA-binding</keyword>
<keyword evidence="1" id="KW-0805">Transcription regulation</keyword>
<evidence type="ECO:0000259" key="5">
    <source>
        <dbReference type="PROSITE" id="PS50977"/>
    </source>
</evidence>
<evidence type="ECO:0000313" key="7">
    <source>
        <dbReference type="Proteomes" id="UP000218824"/>
    </source>
</evidence>
<feature type="DNA-binding region" description="H-T-H motif" evidence="4">
    <location>
        <begin position="32"/>
        <end position="51"/>
    </location>
</feature>
<dbReference type="AlphaFoldDB" id="A0AAU9AEQ9"/>
<accession>A0AAU9AEQ9</accession>
<dbReference type="KEGG" id="lem:LEN_2095"/>
<keyword evidence="3" id="KW-0804">Transcription</keyword>
<dbReference type="PANTHER" id="PTHR47506:SF7">
    <property type="entry name" value="TRANSCRIPTIONAL REGULATORY PROTEIN"/>
    <property type="match status" value="1"/>
</dbReference>